<dbReference type="GO" id="GO:0003723">
    <property type="term" value="F:RNA binding"/>
    <property type="evidence" value="ECO:0007669"/>
    <property type="project" value="InterPro"/>
</dbReference>
<dbReference type="AlphaFoldDB" id="A0A843UF09"/>
<comment type="caution">
    <text evidence="3">The sequence shown here is derived from an EMBL/GenBank/DDBJ whole genome shotgun (WGS) entry which is preliminary data.</text>
</comment>
<evidence type="ECO:0000313" key="3">
    <source>
        <dbReference type="EMBL" id="MQL80666.1"/>
    </source>
</evidence>
<accession>A0A843UF09</accession>
<dbReference type="GO" id="GO:0009451">
    <property type="term" value="P:RNA modification"/>
    <property type="evidence" value="ECO:0007669"/>
    <property type="project" value="InterPro"/>
</dbReference>
<dbReference type="InterPro" id="IPR046960">
    <property type="entry name" value="PPR_At4g14850-like_plant"/>
</dbReference>
<feature type="repeat" description="PPR" evidence="2">
    <location>
        <begin position="570"/>
        <end position="604"/>
    </location>
</feature>
<dbReference type="Pfam" id="PF20431">
    <property type="entry name" value="E_motif"/>
    <property type="match status" value="1"/>
</dbReference>
<protein>
    <recommendedName>
        <fullName evidence="5">Pentatricopeptide repeat-containing protein</fullName>
    </recommendedName>
</protein>
<dbReference type="InterPro" id="IPR011990">
    <property type="entry name" value="TPR-like_helical_dom_sf"/>
</dbReference>
<dbReference type="FunFam" id="1.25.40.10:FF:000184">
    <property type="entry name" value="Pentatricopeptide repeat-containing protein, chloroplastic"/>
    <property type="match status" value="1"/>
</dbReference>
<dbReference type="Proteomes" id="UP000652761">
    <property type="component" value="Unassembled WGS sequence"/>
</dbReference>
<dbReference type="OrthoDB" id="185373at2759"/>
<organism evidence="3 4">
    <name type="scientific">Colocasia esculenta</name>
    <name type="common">Wild taro</name>
    <name type="synonym">Arum esculentum</name>
    <dbReference type="NCBI Taxonomy" id="4460"/>
    <lineage>
        <taxon>Eukaryota</taxon>
        <taxon>Viridiplantae</taxon>
        <taxon>Streptophyta</taxon>
        <taxon>Embryophyta</taxon>
        <taxon>Tracheophyta</taxon>
        <taxon>Spermatophyta</taxon>
        <taxon>Magnoliopsida</taxon>
        <taxon>Liliopsida</taxon>
        <taxon>Araceae</taxon>
        <taxon>Aroideae</taxon>
        <taxon>Colocasieae</taxon>
        <taxon>Colocasia</taxon>
    </lineage>
</organism>
<name>A0A843UF09_COLES</name>
<feature type="repeat" description="PPR" evidence="2">
    <location>
        <begin position="300"/>
        <end position="334"/>
    </location>
</feature>
<dbReference type="Pfam" id="PF12854">
    <property type="entry name" value="PPR_1"/>
    <property type="match status" value="1"/>
</dbReference>
<reference evidence="3" key="1">
    <citation type="submission" date="2017-07" db="EMBL/GenBank/DDBJ databases">
        <title>Taro Niue Genome Assembly and Annotation.</title>
        <authorList>
            <person name="Atibalentja N."/>
            <person name="Keating K."/>
            <person name="Fields C.J."/>
        </authorList>
    </citation>
    <scope>NUCLEOTIDE SEQUENCE</scope>
    <source>
        <strain evidence="3">Niue_2</strain>
        <tissue evidence="3">Leaf</tissue>
    </source>
</reference>
<dbReference type="InterPro" id="IPR046848">
    <property type="entry name" value="E_motif"/>
</dbReference>
<dbReference type="PROSITE" id="PS51375">
    <property type="entry name" value="PPR"/>
    <property type="match status" value="3"/>
</dbReference>
<dbReference type="SUPFAM" id="SSF48452">
    <property type="entry name" value="TPR-like"/>
    <property type="match status" value="1"/>
</dbReference>
<proteinExistence type="predicted"/>
<evidence type="ECO:0000256" key="2">
    <source>
        <dbReference type="PROSITE-ProRule" id="PRU00708"/>
    </source>
</evidence>
<dbReference type="Pfam" id="PF13041">
    <property type="entry name" value="PPR_2"/>
    <property type="match status" value="2"/>
</dbReference>
<feature type="repeat" description="PPR" evidence="2">
    <location>
        <begin position="432"/>
        <end position="466"/>
    </location>
</feature>
<dbReference type="NCBIfam" id="TIGR00756">
    <property type="entry name" value="PPR"/>
    <property type="match status" value="2"/>
</dbReference>
<dbReference type="InterPro" id="IPR002885">
    <property type="entry name" value="PPR_rpt"/>
</dbReference>
<evidence type="ECO:0008006" key="5">
    <source>
        <dbReference type="Google" id="ProtNLM"/>
    </source>
</evidence>
<evidence type="ECO:0000256" key="1">
    <source>
        <dbReference type="ARBA" id="ARBA00022737"/>
    </source>
</evidence>
<evidence type="ECO:0000313" key="4">
    <source>
        <dbReference type="Proteomes" id="UP000652761"/>
    </source>
</evidence>
<dbReference type="EMBL" id="NMUH01000519">
    <property type="protein sequence ID" value="MQL80666.1"/>
    <property type="molecule type" value="Genomic_DNA"/>
</dbReference>
<dbReference type="PANTHER" id="PTHR47926:SF357">
    <property type="entry name" value="PENTATRICOPEPTIDE REPEAT-CONTAINING PROTEIN"/>
    <property type="match status" value="1"/>
</dbReference>
<sequence length="650" mass="71878">MALFTFCCLRAPVPTKRSHARSEAGLDSTINAHKVFGDGTGHMKAWARTHQKKRWDTWMGLHCGVCSSHDHGRRRQLWPTQSEGRRTSKLPQILLPKSLHRKCKSQSSISLQGFICLSYPTSLHQLMKAQLPRFCRHSINPDAAPARLYPGSPPPHLLETQEAQAPVHASGVLAGEAQAAEGYRGLDAHQLFEETSTWDVVTATAVLSSLARQCRYRDAVRLFTRLFPLHHRPNQFTFGTTIHAATALRDTLAGRQLHALAVKTGFQSDVFVGSALVDHYAKLGPIGEAGAAFADVRAPNVVSYTTLASGFLKHGRVDDALRLFREMPARNVVSWNAMIGGCSQIGLNEVAINLFVEMCREGAWPNQSTFPCVLTAAANMAALGTGKSIHASGIKHLGKFDIYVGNSLVSFYSKCGSLEESILVFDRLRERNIVSWNAVICGYAQNGQGREALRFYARMRAAGGPKPNDVTLLGLLSACNHAGMVEEGHACFRQARAEDPEMLRPEHYACVVDLLARFGRLAEAQRFLSELPFEPGLGFWKAMLGGCQVHANKAWSEAVARRIQEMDPGDVSSYVLLSNVYSAAGRWRRASVVRREMKERGMRRVPGCSWIEVRNRVHVFLNGDRTHAQADEIYGVLDACLRADELTRTQ</sequence>
<gene>
    <name evidence="3" type="ORF">Taro_013122</name>
</gene>
<dbReference type="Gene3D" id="1.25.40.10">
    <property type="entry name" value="Tetratricopeptide repeat domain"/>
    <property type="match status" value="4"/>
</dbReference>
<dbReference type="PANTHER" id="PTHR47926">
    <property type="entry name" value="PENTATRICOPEPTIDE REPEAT-CONTAINING PROTEIN"/>
    <property type="match status" value="1"/>
</dbReference>
<keyword evidence="4" id="KW-1185">Reference proteome</keyword>
<keyword evidence="1" id="KW-0677">Repeat</keyword>